<feature type="transmembrane region" description="Helical" evidence="10">
    <location>
        <begin position="20"/>
        <end position="41"/>
    </location>
</feature>
<comment type="caution">
    <text evidence="11">The sequence shown here is derived from an EMBL/GenBank/DDBJ whole genome shotgun (WGS) entry which is preliminary data.</text>
</comment>
<keyword evidence="3 10" id="KW-0813">Transport</keyword>
<reference evidence="11 12" key="1">
    <citation type="submission" date="2020-03" db="EMBL/GenBank/DDBJ databases">
        <title>Genome Sequence of industrial isolate, B5A.</title>
        <authorList>
            <person name="Sharma S."/>
            <person name="Patil P.B."/>
            <person name="Korpole S."/>
        </authorList>
    </citation>
    <scope>NUCLEOTIDE SEQUENCE [LARGE SCALE GENOMIC DNA]</scope>
    <source>
        <strain evidence="11 12">PI-S10-B5A</strain>
    </source>
</reference>
<organism evidence="11 12">
    <name type="scientific">Lacrimispora defluvii</name>
    <dbReference type="NCBI Taxonomy" id="2719233"/>
    <lineage>
        <taxon>Bacteria</taxon>
        <taxon>Bacillati</taxon>
        <taxon>Bacillota</taxon>
        <taxon>Clostridia</taxon>
        <taxon>Lachnospirales</taxon>
        <taxon>Lachnospiraceae</taxon>
        <taxon>Lacrimispora</taxon>
    </lineage>
</organism>
<keyword evidence="8 10" id="KW-0472">Membrane</keyword>
<keyword evidence="9 10" id="KW-0407">Ion channel</keyword>
<keyword evidence="5 10" id="KW-0812">Transmembrane</keyword>
<dbReference type="RefSeq" id="WP_170821354.1">
    <property type="nucleotide sequence ID" value="NZ_JAAOXG010000019.1"/>
</dbReference>
<evidence type="ECO:0000256" key="10">
    <source>
        <dbReference type="HAMAP-Rule" id="MF_00115"/>
    </source>
</evidence>
<gene>
    <name evidence="10 11" type="primary">mscL</name>
    <name evidence="11" type="ORF">G9470_10170</name>
</gene>
<dbReference type="NCBIfam" id="TIGR00220">
    <property type="entry name" value="mscL"/>
    <property type="match status" value="1"/>
</dbReference>
<dbReference type="InterPro" id="IPR036019">
    <property type="entry name" value="MscL_channel"/>
</dbReference>
<evidence type="ECO:0000313" key="12">
    <source>
        <dbReference type="Proteomes" id="UP000539052"/>
    </source>
</evidence>
<protein>
    <recommendedName>
        <fullName evidence="10">Large-conductance mechanosensitive channel</fullName>
    </recommendedName>
</protein>
<dbReference type="Proteomes" id="UP000539052">
    <property type="component" value="Unassembled WGS sequence"/>
</dbReference>
<evidence type="ECO:0000256" key="7">
    <source>
        <dbReference type="ARBA" id="ARBA00023065"/>
    </source>
</evidence>
<dbReference type="Pfam" id="PF01741">
    <property type="entry name" value="MscL"/>
    <property type="match status" value="1"/>
</dbReference>
<comment type="subcellular location">
    <subcellularLocation>
        <location evidence="1 10">Cell membrane</location>
        <topology evidence="1 10">Multi-pass membrane protein</topology>
    </subcellularLocation>
</comment>
<dbReference type="EMBL" id="JAAOXG010000019">
    <property type="protein sequence ID" value="NNJ30150.1"/>
    <property type="molecule type" value="Genomic_DNA"/>
</dbReference>
<evidence type="ECO:0000313" key="11">
    <source>
        <dbReference type="EMBL" id="NNJ30150.1"/>
    </source>
</evidence>
<evidence type="ECO:0000256" key="1">
    <source>
        <dbReference type="ARBA" id="ARBA00004651"/>
    </source>
</evidence>
<proteinExistence type="inferred from homology"/>
<accession>A0ABX1VQ88</accession>
<keyword evidence="12" id="KW-1185">Reference proteome</keyword>
<dbReference type="InterPro" id="IPR001185">
    <property type="entry name" value="MS_channel"/>
</dbReference>
<dbReference type="SUPFAM" id="SSF81330">
    <property type="entry name" value="Gated mechanosensitive channel"/>
    <property type="match status" value="1"/>
</dbReference>
<comment type="function">
    <text evidence="10">Channel that opens in response to stretch forces in the membrane lipid bilayer. May participate in the regulation of osmotic pressure changes within the cell.</text>
</comment>
<name>A0ABX1VQ88_9FIRM</name>
<dbReference type="InterPro" id="IPR037673">
    <property type="entry name" value="MSC/AndL"/>
</dbReference>
<dbReference type="Gene3D" id="1.10.1200.120">
    <property type="entry name" value="Large-conductance mechanosensitive channel, MscL, domain 1"/>
    <property type="match status" value="1"/>
</dbReference>
<evidence type="ECO:0000256" key="4">
    <source>
        <dbReference type="ARBA" id="ARBA00022475"/>
    </source>
</evidence>
<evidence type="ECO:0000256" key="5">
    <source>
        <dbReference type="ARBA" id="ARBA00022692"/>
    </source>
</evidence>
<comment type="similarity">
    <text evidence="2 10">Belongs to the MscL family.</text>
</comment>
<evidence type="ECO:0000256" key="6">
    <source>
        <dbReference type="ARBA" id="ARBA00022989"/>
    </source>
</evidence>
<keyword evidence="7 10" id="KW-0406">Ion transport</keyword>
<feature type="transmembrane region" description="Helical" evidence="10">
    <location>
        <begin position="86"/>
        <end position="110"/>
    </location>
</feature>
<dbReference type="PANTHER" id="PTHR30266:SF2">
    <property type="entry name" value="LARGE-CONDUCTANCE MECHANOSENSITIVE CHANNEL"/>
    <property type="match status" value="1"/>
</dbReference>
<sequence>MSKKKSIAAEFKEFVLRGNVVDLAVGVIIGGAFQGIVSSLVKDVISPFIGVITGGVDFSNQFLLLYKVPEGTVIQTLGDAQKQGPVFAYGAFITSVINFLIMAVVIFLIIKAINVLRGTKQAGGSAAAEDKKCPFCYQPVDPKATRCPHCTSQLNSKNQSS</sequence>
<evidence type="ECO:0000256" key="9">
    <source>
        <dbReference type="ARBA" id="ARBA00023303"/>
    </source>
</evidence>
<dbReference type="PRINTS" id="PR01264">
    <property type="entry name" value="MECHCHANNEL"/>
</dbReference>
<dbReference type="InterPro" id="IPR019823">
    <property type="entry name" value="Mechanosensitive_channel_CS"/>
</dbReference>
<evidence type="ECO:0000256" key="2">
    <source>
        <dbReference type="ARBA" id="ARBA00007254"/>
    </source>
</evidence>
<dbReference type="HAMAP" id="MF_00115">
    <property type="entry name" value="MscL"/>
    <property type="match status" value="1"/>
</dbReference>
<dbReference type="PANTHER" id="PTHR30266">
    <property type="entry name" value="MECHANOSENSITIVE CHANNEL MSCL"/>
    <property type="match status" value="1"/>
</dbReference>
<comment type="subunit">
    <text evidence="10">Homopentamer.</text>
</comment>
<keyword evidence="6 10" id="KW-1133">Transmembrane helix</keyword>
<evidence type="ECO:0000256" key="8">
    <source>
        <dbReference type="ARBA" id="ARBA00023136"/>
    </source>
</evidence>
<keyword evidence="4 10" id="KW-1003">Cell membrane</keyword>
<dbReference type="NCBIfam" id="NF010557">
    <property type="entry name" value="PRK13952.1"/>
    <property type="match status" value="1"/>
</dbReference>
<evidence type="ECO:0000256" key="3">
    <source>
        <dbReference type="ARBA" id="ARBA00022448"/>
    </source>
</evidence>
<dbReference type="PROSITE" id="PS01327">
    <property type="entry name" value="MSCL"/>
    <property type="match status" value="1"/>
</dbReference>